<proteinExistence type="predicted"/>
<reference evidence="2 3" key="1">
    <citation type="journal article" date="2015" name="G3 (Bethesda)">
        <title>Insights into Ongoing Evolution of the Hexachlorocyclohexane Catabolic Pathway from Comparative Genomics of Ten Sphingomonadaceae Strains.</title>
        <authorList>
            <person name="Pearce S.L."/>
            <person name="Oakeshott J.G."/>
            <person name="Pandey G."/>
        </authorList>
    </citation>
    <scope>NUCLEOTIDE SEQUENCE [LARGE SCALE GENOMIC DNA]</scope>
    <source>
        <strain evidence="2 3">LL01</strain>
    </source>
</reference>
<dbReference type="Proteomes" id="UP000052232">
    <property type="component" value="Unassembled WGS sequence"/>
</dbReference>
<evidence type="ECO:0000313" key="2">
    <source>
        <dbReference type="EMBL" id="KMS57855.1"/>
    </source>
</evidence>
<keyword evidence="3" id="KW-1185">Reference proteome</keyword>
<dbReference type="InterPro" id="IPR008309">
    <property type="entry name" value="YdbL"/>
</dbReference>
<dbReference type="Pfam" id="PF07027">
    <property type="entry name" value="DUF1318"/>
    <property type="match status" value="1"/>
</dbReference>
<gene>
    <name evidence="2" type="ORF">V473_06580</name>
</gene>
<dbReference type="AlphaFoldDB" id="A0A0J8AUC4"/>
<feature type="chain" id="PRO_5005293888" description="DUF1318 domain-containing protein" evidence="1">
    <location>
        <begin position="24"/>
        <end position="133"/>
    </location>
</feature>
<feature type="signal peptide" evidence="1">
    <location>
        <begin position="1"/>
        <end position="23"/>
    </location>
</feature>
<dbReference type="STRING" id="1420583.V473_06580"/>
<comment type="caution">
    <text evidence="2">The sequence shown here is derived from an EMBL/GenBank/DDBJ whole genome shotgun (WGS) entry which is preliminary data.</text>
</comment>
<dbReference type="PATRIC" id="fig|1420583.3.peg.1323"/>
<evidence type="ECO:0000256" key="1">
    <source>
        <dbReference type="SAM" id="SignalP"/>
    </source>
</evidence>
<organism evidence="2 3">
    <name type="scientific">Sphingobium cupriresistens LL01</name>
    <dbReference type="NCBI Taxonomy" id="1420583"/>
    <lineage>
        <taxon>Bacteria</taxon>
        <taxon>Pseudomonadati</taxon>
        <taxon>Pseudomonadota</taxon>
        <taxon>Alphaproteobacteria</taxon>
        <taxon>Sphingomonadales</taxon>
        <taxon>Sphingomonadaceae</taxon>
        <taxon>Sphingobium</taxon>
    </lineage>
</organism>
<evidence type="ECO:0008006" key="4">
    <source>
        <dbReference type="Google" id="ProtNLM"/>
    </source>
</evidence>
<dbReference type="RefSeq" id="WP_066601634.1">
    <property type="nucleotide sequence ID" value="NZ_KQ130434.1"/>
</dbReference>
<evidence type="ECO:0000313" key="3">
    <source>
        <dbReference type="Proteomes" id="UP000052232"/>
    </source>
</evidence>
<name>A0A0J8AUC4_9SPHN</name>
<dbReference type="EMBL" id="JACT01000001">
    <property type="protein sequence ID" value="KMS57855.1"/>
    <property type="molecule type" value="Genomic_DNA"/>
</dbReference>
<sequence>MTRKMLMFAAGAVVALASGFVMTAPARAQSGPVAAAMAAGTVGEQADGYLGIAGTVGADVRAEVESINIKRRAAYTQLAGQRGVTVQDVAAATGCQTLSSRVKQGQAYRIGAGAWQTKGAGAIALPGYCATAG</sequence>
<protein>
    <recommendedName>
        <fullName evidence="4">DUF1318 domain-containing protein</fullName>
    </recommendedName>
</protein>
<keyword evidence="1" id="KW-0732">Signal</keyword>
<accession>A0A0J8AUC4</accession>